<evidence type="ECO:0000259" key="2">
    <source>
        <dbReference type="Pfam" id="PF00248"/>
    </source>
</evidence>
<dbReference type="AlphaFoldDB" id="A0A553IDI2"/>
<name>A0A553IDI2_9PEZI</name>
<dbReference type="Gene3D" id="3.20.20.100">
    <property type="entry name" value="NADP-dependent oxidoreductase domain"/>
    <property type="match status" value="1"/>
</dbReference>
<gene>
    <name evidence="3" type="ORF">FHL15_000898</name>
</gene>
<dbReference type="PANTHER" id="PTHR43625:SF78">
    <property type="entry name" value="PYRIDOXAL REDUCTASE-RELATED"/>
    <property type="match status" value="1"/>
</dbReference>
<dbReference type="SUPFAM" id="SSF51430">
    <property type="entry name" value="NAD(P)-linked oxidoreductase"/>
    <property type="match status" value="1"/>
</dbReference>
<dbReference type="STRING" id="2512241.A0A553IDI2"/>
<dbReference type="InterPro" id="IPR050791">
    <property type="entry name" value="Aldo-Keto_reductase"/>
</dbReference>
<dbReference type="CDD" id="cd19077">
    <property type="entry name" value="AKR_AKR8A1-2"/>
    <property type="match status" value="1"/>
</dbReference>
<comment type="caution">
    <text evidence="3">The sequence shown here is derived from an EMBL/GenBank/DDBJ whole genome shotgun (WGS) entry which is preliminary data.</text>
</comment>
<dbReference type="GO" id="GO:0016491">
    <property type="term" value="F:oxidoreductase activity"/>
    <property type="evidence" value="ECO:0007669"/>
    <property type="project" value="UniProtKB-KW"/>
</dbReference>
<evidence type="ECO:0000313" key="3">
    <source>
        <dbReference type="EMBL" id="TRX98253.1"/>
    </source>
</evidence>
<feature type="domain" description="NADP-dependent oxidoreductase" evidence="2">
    <location>
        <begin position="13"/>
        <end position="312"/>
    </location>
</feature>
<dbReference type="OrthoDB" id="37537at2759"/>
<keyword evidence="1" id="KW-0560">Oxidoreductase</keyword>
<reference evidence="4" key="1">
    <citation type="submission" date="2019-06" db="EMBL/GenBank/DDBJ databases">
        <title>Draft genome sequence of the griseofulvin-producing fungus Xylaria cubensis strain G536.</title>
        <authorList>
            <person name="Mead M.E."/>
            <person name="Raja H.A."/>
            <person name="Steenwyk J.L."/>
            <person name="Knowles S.L."/>
            <person name="Oberlies N.H."/>
            <person name="Rokas A."/>
        </authorList>
    </citation>
    <scope>NUCLEOTIDE SEQUENCE [LARGE SCALE GENOMIC DNA]</scope>
    <source>
        <strain evidence="4">G536</strain>
    </source>
</reference>
<dbReference type="EMBL" id="VFLP01000003">
    <property type="protein sequence ID" value="TRX98253.1"/>
    <property type="molecule type" value="Genomic_DNA"/>
</dbReference>
<dbReference type="InterPro" id="IPR036812">
    <property type="entry name" value="NAD(P)_OxRdtase_dom_sf"/>
</dbReference>
<accession>A0A553IDI2</accession>
<dbReference type="PANTHER" id="PTHR43625">
    <property type="entry name" value="AFLATOXIN B1 ALDEHYDE REDUCTASE"/>
    <property type="match status" value="1"/>
</dbReference>
<evidence type="ECO:0000256" key="1">
    <source>
        <dbReference type="ARBA" id="ARBA00023002"/>
    </source>
</evidence>
<sequence length="330" mass="36715">MVQLLGKEVGPTGFGLMGFTWRANPCPQEQAFEAMREAIKQGKVFWNGGEFYGTPQYNSMVLLDRYFEKYPEDADKIILSIKGGLNLENHHPDGSPEGTRRSIDNCLRQLNGRKKIDMFEFARRDQNVDMKVSFDVIQKEYIDTGKVGGISLSEVRAETIHEAVKHAKIVACEVELSLFATDVLHNGVAAACAQYNIPLVAYSPVGRGFLTGQIKTYDDIPADSYLKHLPRFQPGGNFENNIKLVHQVDELAKQKGCTPAQLAISWVRSLNGRPGMPTIIPIPGATTAERVRENAKVVELTDEDMAAIDKILDGFKPIGRRYGDFVPIET</sequence>
<evidence type="ECO:0000313" key="4">
    <source>
        <dbReference type="Proteomes" id="UP000319160"/>
    </source>
</evidence>
<dbReference type="InterPro" id="IPR023210">
    <property type="entry name" value="NADP_OxRdtase_dom"/>
</dbReference>
<organism evidence="3 4">
    <name type="scientific">Xylaria flabelliformis</name>
    <dbReference type="NCBI Taxonomy" id="2512241"/>
    <lineage>
        <taxon>Eukaryota</taxon>
        <taxon>Fungi</taxon>
        <taxon>Dikarya</taxon>
        <taxon>Ascomycota</taxon>
        <taxon>Pezizomycotina</taxon>
        <taxon>Sordariomycetes</taxon>
        <taxon>Xylariomycetidae</taxon>
        <taxon>Xylariales</taxon>
        <taxon>Xylariaceae</taxon>
        <taxon>Xylaria</taxon>
    </lineage>
</organism>
<dbReference type="Pfam" id="PF00248">
    <property type="entry name" value="Aldo_ket_red"/>
    <property type="match status" value="1"/>
</dbReference>
<proteinExistence type="predicted"/>
<protein>
    <recommendedName>
        <fullName evidence="2">NADP-dependent oxidoreductase domain-containing protein</fullName>
    </recommendedName>
</protein>
<dbReference type="GO" id="GO:0005737">
    <property type="term" value="C:cytoplasm"/>
    <property type="evidence" value="ECO:0007669"/>
    <property type="project" value="TreeGrafter"/>
</dbReference>
<dbReference type="Proteomes" id="UP000319160">
    <property type="component" value="Unassembled WGS sequence"/>
</dbReference>
<keyword evidence="4" id="KW-1185">Reference proteome</keyword>